<reference evidence="2" key="1">
    <citation type="journal article" date="2019" name="Int. J. Syst. Evol. Microbiol.">
        <title>The Global Catalogue of Microorganisms (GCM) 10K type strain sequencing project: providing services to taxonomists for standard genome sequencing and annotation.</title>
        <authorList>
            <consortium name="The Broad Institute Genomics Platform"/>
            <consortium name="The Broad Institute Genome Sequencing Center for Infectious Disease"/>
            <person name="Wu L."/>
            <person name="Ma J."/>
        </authorList>
    </citation>
    <scope>NUCLEOTIDE SEQUENCE [LARGE SCALE GENOMIC DNA]</scope>
    <source>
        <strain evidence="2">JCM 17927</strain>
    </source>
</reference>
<protein>
    <submittedName>
        <fullName evidence="1">Uncharacterized protein</fullName>
    </submittedName>
</protein>
<proteinExistence type="predicted"/>
<comment type="caution">
    <text evidence="1">The sequence shown here is derived from an EMBL/GenBank/DDBJ whole genome shotgun (WGS) entry which is preliminary data.</text>
</comment>
<evidence type="ECO:0000313" key="2">
    <source>
        <dbReference type="Proteomes" id="UP001501175"/>
    </source>
</evidence>
<organism evidence="1 2">
    <name type="scientific">Nibrella saemangeumensis</name>
    <dbReference type="NCBI Taxonomy" id="1084526"/>
    <lineage>
        <taxon>Bacteria</taxon>
        <taxon>Pseudomonadati</taxon>
        <taxon>Bacteroidota</taxon>
        <taxon>Cytophagia</taxon>
        <taxon>Cytophagales</taxon>
        <taxon>Spirosomataceae</taxon>
        <taxon>Nibrella</taxon>
    </lineage>
</organism>
<sequence length="57" mass="6513">MCKLKTVITIYGKFYTYAINVYTINLHKKFKIGKLKISGVRKFALLILFKGCPNITG</sequence>
<accession>A0ABP8MUY7</accession>
<evidence type="ECO:0000313" key="1">
    <source>
        <dbReference type="EMBL" id="GAA4456545.1"/>
    </source>
</evidence>
<gene>
    <name evidence="1" type="ORF">GCM10023189_25980</name>
</gene>
<keyword evidence="2" id="KW-1185">Reference proteome</keyword>
<dbReference type="EMBL" id="BAABHD010000028">
    <property type="protein sequence ID" value="GAA4456545.1"/>
    <property type="molecule type" value="Genomic_DNA"/>
</dbReference>
<dbReference type="Proteomes" id="UP001501175">
    <property type="component" value="Unassembled WGS sequence"/>
</dbReference>
<name>A0ABP8MUY7_9BACT</name>